<dbReference type="InterPro" id="IPR036661">
    <property type="entry name" value="Luciferase-like_sf"/>
</dbReference>
<dbReference type="SUPFAM" id="SSF51679">
    <property type="entry name" value="Bacterial luciferase-like"/>
    <property type="match status" value="1"/>
</dbReference>
<dbReference type="Proteomes" id="UP001596524">
    <property type="component" value="Unassembled WGS sequence"/>
</dbReference>
<evidence type="ECO:0000256" key="2">
    <source>
        <dbReference type="ARBA" id="ARBA00023033"/>
    </source>
</evidence>
<keyword evidence="5" id="KW-1185">Reference proteome</keyword>
<dbReference type="Pfam" id="PF00296">
    <property type="entry name" value="Bac_luciferase"/>
    <property type="match status" value="1"/>
</dbReference>
<keyword evidence="1 4" id="KW-0560">Oxidoreductase</keyword>
<keyword evidence="2" id="KW-0503">Monooxygenase</keyword>
<sequence>MAEPHESFDHTVLGTREHPSLGLDTFGDVPLGGVPANHAQGIREVVAEAVLADRVGVDYIGLGEHHRPDYAISAPDVVLAAIAGQTERIRLGTGVTVLSSDDPIRVYERFATLDAVSGGRAEVQLGRGSFIESFSLFGLDLADYDRLFAEKLDLFAALQHERPVTWEGTIRTPLVDQQVYPTTAAGSLPAWVGVGGTPESVVRAARYGMPLMLAVIGGSPSAFVPLTDLYREALGRFDFAELPIGMHSPGHVAATDDEAREQLYPHQAELVTRIGRERGWGPYSRIAFEQAASPQGALFVGSPETVAQKIAWATRTLGLSRFQLKYSVGALPHEQRLESIRLYGEEVIPRVRELLADS</sequence>
<dbReference type="GO" id="GO:0016491">
    <property type="term" value="F:oxidoreductase activity"/>
    <property type="evidence" value="ECO:0007669"/>
    <property type="project" value="UniProtKB-KW"/>
</dbReference>
<evidence type="ECO:0000256" key="1">
    <source>
        <dbReference type="ARBA" id="ARBA00023002"/>
    </source>
</evidence>
<proteinExistence type="predicted"/>
<reference evidence="5" key="1">
    <citation type="journal article" date="2019" name="Int. J. Syst. Evol. Microbiol.">
        <title>The Global Catalogue of Microorganisms (GCM) 10K type strain sequencing project: providing services to taxonomists for standard genome sequencing and annotation.</title>
        <authorList>
            <consortium name="The Broad Institute Genomics Platform"/>
            <consortium name="The Broad Institute Genome Sequencing Center for Infectious Disease"/>
            <person name="Wu L."/>
            <person name="Ma J."/>
        </authorList>
    </citation>
    <scope>NUCLEOTIDE SEQUENCE [LARGE SCALE GENOMIC DNA]</scope>
    <source>
        <strain evidence="5">FCH27</strain>
    </source>
</reference>
<dbReference type="EMBL" id="JBHTCH010000005">
    <property type="protein sequence ID" value="MFC7360106.1"/>
    <property type="molecule type" value="Genomic_DNA"/>
</dbReference>
<organism evidence="4 5">
    <name type="scientific">Nocardioides astragali</name>
    <dbReference type="NCBI Taxonomy" id="1776736"/>
    <lineage>
        <taxon>Bacteria</taxon>
        <taxon>Bacillati</taxon>
        <taxon>Actinomycetota</taxon>
        <taxon>Actinomycetes</taxon>
        <taxon>Propionibacteriales</taxon>
        <taxon>Nocardioidaceae</taxon>
        <taxon>Nocardioides</taxon>
    </lineage>
</organism>
<dbReference type="PANTHER" id="PTHR30137">
    <property type="entry name" value="LUCIFERASE-LIKE MONOOXYGENASE"/>
    <property type="match status" value="1"/>
</dbReference>
<gene>
    <name evidence="4" type="ORF">ACFQO6_07460</name>
</gene>
<dbReference type="InterPro" id="IPR022290">
    <property type="entry name" value="LLM_Atu2307-like"/>
</dbReference>
<dbReference type="PANTHER" id="PTHR30137:SF8">
    <property type="entry name" value="BLR5498 PROTEIN"/>
    <property type="match status" value="1"/>
</dbReference>
<evidence type="ECO:0000259" key="3">
    <source>
        <dbReference type="Pfam" id="PF00296"/>
    </source>
</evidence>
<feature type="domain" description="Luciferase-like" evidence="3">
    <location>
        <begin position="37"/>
        <end position="312"/>
    </location>
</feature>
<dbReference type="EC" id="1.-.-.-" evidence="4"/>
<dbReference type="NCBIfam" id="TIGR03858">
    <property type="entry name" value="LLM_2I7G"/>
    <property type="match status" value="1"/>
</dbReference>
<dbReference type="InterPro" id="IPR011251">
    <property type="entry name" value="Luciferase-like_dom"/>
</dbReference>
<comment type="caution">
    <text evidence="4">The sequence shown here is derived from an EMBL/GenBank/DDBJ whole genome shotgun (WGS) entry which is preliminary data.</text>
</comment>
<name>A0ABW2MYI9_9ACTN</name>
<evidence type="ECO:0000313" key="5">
    <source>
        <dbReference type="Proteomes" id="UP001596524"/>
    </source>
</evidence>
<dbReference type="InterPro" id="IPR050766">
    <property type="entry name" value="Bact_Lucif_Oxidored"/>
</dbReference>
<evidence type="ECO:0000313" key="4">
    <source>
        <dbReference type="EMBL" id="MFC7360106.1"/>
    </source>
</evidence>
<dbReference type="Gene3D" id="3.20.20.30">
    <property type="entry name" value="Luciferase-like domain"/>
    <property type="match status" value="1"/>
</dbReference>
<dbReference type="RefSeq" id="WP_255890620.1">
    <property type="nucleotide sequence ID" value="NZ_JAFMZM010000003.1"/>
</dbReference>
<protein>
    <submittedName>
        <fullName evidence="4">LLM class flavin-dependent oxidoreductase</fullName>
        <ecNumber evidence="4">1.-.-.-</ecNumber>
    </submittedName>
</protein>
<accession>A0ABW2MYI9</accession>